<dbReference type="PRINTS" id="PR00081">
    <property type="entry name" value="GDHRDH"/>
</dbReference>
<sequence>MTTYDFTDRTAVVTGGTRGIGYATAELLLRSGANVVITSRRAEAAEAAATSLADTTGATGRVVGLAGHVAEEDAATRVCAEAVSRFGSLDILINNAGTNPAFGPVTEQSRAVMQKVFDINVTGPAVWAGAAVRAGLGDKNPGAIVNVSSIGALFIEDGIGVYNASKSAIMHLTRQMAHELAPSVRVNSVAPGVVRTKLSEALWKEDEDAAASVTPLGRIGEPADIADAICFLAAPSTSWITGSNLVIDGGQIVN</sequence>
<dbReference type="STRING" id="1404245.CGLY_14050"/>
<reference evidence="4 5" key="1">
    <citation type="journal article" date="2015" name="Int. J. Syst. Evol. Microbiol.">
        <title>Revisiting Corynebacterium glyciniphilum (ex Kubota et al., 1972) sp. nov., nom. rev., isolated from putrefied banana.</title>
        <authorList>
            <person name="Al-Dilaimi A."/>
            <person name="Bednarz H."/>
            <person name="Lomker A."/>
            <person name="Niehaus K."/>
            <person name="Kalinowski J."/>
            <person name="Ruckert C."/>
        </authorList>
    </citation>
    <scope>NUCLEOTIDE SEQUENCE [LARGE SCALE GENOMIC DNA]</scope>
    <source>
        <strain evidence="4">AJ 3170</strain>
    </source>
</reference>
<name>X5ED00_9CORY</name>
<dbReference type="FunFam" id="3.40.50.720:FF:000084">
    <property type="entry name" value="Short-chain dehydrogenase reductase"/>
    <property type="match status" value="1"/>
</dbReference>
<dbReference type="Pfam" id="PF13561">
    <property type="entry name" value="adh_short_C2"/>
    <property type="match status" value="1"/>
</dbReference>
<dbReference type="EMBL" id="CP006842">
    <property type="protein sequence ID" value="AHW65250.1"/>
    <property type="molecule type" value="Genomic_DNA"/>
</dbReference>
<dbReference type="NCBIfam" id="NF005559">
    <property type="entry name" value="PRK07231.1"/>
    <property type="match status" value="1"/>
</dbReference>
<evidence type="ECO:0000313" key="5">
    <source>
        <dbReference type="Proteomes" id="UP000023703"/>
    </source>
</evidence>
<dbReference type="InterPro" id="IPR036291">
    <property type="entry name" value="NAD(P)-bd_dom_sf"/>
</dbReference>
<evidence type="ECO:0000259" key="3">
    <source>
        <dbReference type="SMART" id="SM00822"/>
    </source>
</evidence>
<dbReference type="Gene3D" id="3.40.50.720">
    <property type="entry name" value="NAD(P)-binding Rossmann-like Domain"/>
    <property type="match status" value="1"/>
</dbReference>
<dbReference type="SMART" id="SM00822">
    <property type="entry name" value="PKS_KR"/>
    <property type="match status" value="1"/>
</dbReference>
<dbReference type="KEGG" id="cgy:CGLY_14050"/>
<dbReference type="PANTHER" id="PTHR43943">
    <property type="entry name" value="DEHYDROGENASE/REDUCTASE (SDR FAMILY) MEMBER 4"/>
    <property type="match status" value="1"/>
</dbReference>
<dbReference type="PROSITE" id="PS00061">
    <property type="entry name" value="ADH_SHORT"/>
    <property type="match status" value="1"/>
</dbReference>
<dbReference type="InterPro" id="IPR057326">
    <property type="entry name" value="KR_dom"/>
</dbReference>
<feature type="domain" description="Ketoreductase" evidence="3">
    <location>
        <begin position="9"/>
        <end position="197"/>
    </location>
</feature>
<gene>
    <name evidence="4" type="primary">fabG4</name>
    <name evidence="4" type="ORF">CGLY_14050</name>
</gene>
<keyword evidence="5" id="KW-1185">Reference proteome</keyword>
<dbReference type="CDD" id="cd05233">
    <property type="entry name" value="SDR_c"/>
    <property type="match status" value="1"/>
</dbReference>
<evidence type="ECO:0000313" key="4">
    <source>
        <dbReference type="EMBL" id="AHW65250.1"/>
    </source>
</evidence>
<comment type="similarity">
    <text evidence="1">Belongs to the short-chain dehydrogenases/reductases (SDR) family.</text>
</comment>
<proteinExistence type="inferred from homology"/>
<keyword evidence="2 4" id="KW-0560">Oxidoreductase</keyword>
<dbReference type="Proteomes" id="UP000023703">
    <property type="component" value="Chromosome"/>
</dbReference>
<dbReference type="PRINTS" id="PR00080">
    <property type="entry name" value="SDRFAMILY"/>
</dbReference>
<dbReference type="AlphaFoldDB" id="X5ED00"/>
<organism evidence="4 5">
    <name type="scientific">Corynebacterium glyciniphilum AJ 3170</name>
    <dbReference type="NCBI Taxonomy" id="1404245"/>
    <lineage>
        <taxon>Bacteria</taxon>
        <taxon>Bacillati</taxon>
        <taxon>Actinomycetota</taxon>
        <taxon>Actinomycetes</taxon>
        <taxon>Mycobacteriales</taxon>
        <taxon>Corynebacteriaceae</taxon>
        <taxon>Corynebacterium</taxon>
    </lineage>
</organism>
<protein>
    <submittedName>
        <fullName evidence="4">3-ketoacyl-(Acyl-carrier-protein) reductase</fullName>
        <ecNumber evidence="4">1.1.1.100</ecNumber>
    </submittedName>
</protein>
<dbReference type="RefSeq" id="WP_174411424.1">
    <property type="nucleotide sequence ID" value="NZ_CP006842.1"/>
</dbReference>
<dbReference type="InterPro" id="IPR020904">
    <property type="entry name" value="Sc_DH/Rdtase_CS"/>
</dbReference>
<dbReference type="SUPFAM" id="SSF51735">
    <property type="entry name" value="NAD(P)-binding Rossmann-fold domains"/>
    <property type="match status" value="1"/>
</dbReference>
<dbReference type="InterPro" id="IPR002347">
    <property type="entry name" value="SDR_fam"/>
</dbReference>
<dbReference type="eggNOG" id="COG1028">
    <property type="taxonomic scope" value="Bacteria"/>
</dbReference>
<dbReference type="PANTHER" id="PTHR43943:SF2">
    <property type="entry name" value="DEHYDROGENASE_REDUCTASE 4"/>
    <property type="match status" value="1"/>
</dbReference>
<evidence type="ECO:0000256" key="1">
    <source>
        <dbReference type="ARBA" id="ARBA00006484"/>
    </source>
</evidence>
<dbReference type="EC" id="1.1.1.100" evidence="4"/>
<dbReference type="GO" id="GO:0004316">
    <property type="term" value="F:3-oxoacyl-[acyl-carrier-protein] reductase (NADPH) activity"/>
    <property type="evidence" value="ECO:0007669"/>
    <property type="project" value="UniProtKB-EC"/>
</dbReference>
<accession>X5ED00</accession>
<dbReference type="HOGENOM" id="CLU_010194_1_1_11"/>
<evidence type="ECO:0000256" key="2">
    <source>
        <dbReference type="ARBA" id="ARBA00023002"/>
    </source>
</evidence>